<dbReference type="RefSeq" id="XP_005782735.1">
    <property type="nucleotide sequence ID" value="XM_005782678.1"/>
</dbReference>
<dbReference type="KEGG" id="ehx:EMIHUDRAFT_253743"/>
<accession>A0A0D3K3H1</accession>
<dbReference type="EnsemblProtists" id="EOD30306">
    <property type="protein sequence ID" value="EOD30306"/>
    <property type="gene ID" value="EMIHUDRAFT_253743"/>
</dbReference>
<dbReference type="PaxDb" id="2903-EOD30306"/>
<dbReference type="GeneID" id="17275581"/>
<organism evidence="1 2">
    <name type="scientific">Emiliania huxleyi (strain CCMP1516)</name>
    <dbReference type="NCBI Taxonomy" id="280463"/>
    <lineage>
        <taxon>Eukaryota</taxon>
        <taxon>Haptista</taxon>
        <taxon>Haptophyta</taxon>
        <taxon>Prymnesiophyceae</taxon>
        <taxon>Isochrysidales</taxon>
        <taxon>Noelaerhabdaceae</taxon>
        <taxon>Emiliania</taxon>
    </lineage>
</organism>
<sequence>MLDDETALSSFVDEFLAPEPGPAALVAQRERLPHLVHPTLMLPWKPSATAQPSLELSQDCRAAAAVQALTRSACAMSHPSVLGLFRVEQNDETVQVVEAALLQPRWVPRQKS</sequence>
<protein>
    <submittedName>
        <fullName evidence="1">Uncharacterized protein</fullName>
    </submittedName>
</protein>
<keyword evidence="2" id="KW-1185">Reference proteome</keyword>
<dbReference type="HOGENOM" id="CLU_2152413_0_0_1"/>
<name>A0A0D3K3H1_EMIH1</name>
<evidence type="ECO:0000313" key="2">
    <source>
        <dbReference type="Proteomes" id="UP000013827"/>
    </source>
</evidence>
<proteinExistence type="predicted"/>
<evidence type="ECO:0000313" key="1">
    <source>
        <dbReference type="EnsemblProtists" id="EOD30306"/>
    </source>
</evidence>
<reference evidence="1" key="2">
    <citation type="submission" date="2024-10" db="UniProtKB">
        <authorList>
            <consortium name="EnsemblProtists"/>
        </authorList>
    </citation>
    <scope>IDENTIFICATION</scope>
</reference>
<dbReference type="Proteomes" id="UP000013827">
    <property type="component" value="Unassembled WGS sequence"/>
</dbReference>
<reference evidence="2" key="1">
    <citation type="journal article" date="2013" name="Nature">
        <title>Pan genome of the phytoplankton Emiliania underpins its global distribution.</title>
        <authorList>
            <person name="Read B.A."/>
            <person name="Kegel J."/>
            <person name="Klute M.J."/>
            <person name="Kuo A."/>
            <person name="Lefebvre S.C."/>
            <person name="Maumus F."/>
            <person name="Mayer C."/>
            <person name="Miller J."/>
            <person name="Monier A."/>
            <person name="Salamov A."/>
            <person name="Young J."/>
            <person name="Aguilar M."/>
            <person name="Claverie J.M."/>
            <person name="Frickenhaus S."/>
            <person name="Gonzalez K."/>
            <person name="Herman E.K."/>
            <person name="Lin Y.C."/>
            <person name="Napier J."/>
            <person name="Ogata H."/>
            <person name="Sarno A.F."/>
            <person name="Shmutz J."/>
            <person name="Schroeder D."/>
            <person name="de Vargas C."/>
            <person name="Verret F."/>
            <person name="von Dassow P."/>
            <person name="Valentin K."/>
            <person name="Van de Peer Y."/>
            <person name="Wheeler G."/>
            <person name="Dacks J.B."/>
            <person name="Delwiche C.F."/>
            <person name="Dyhrman S.T."/>
            <person name="Glockner G."/>
            <person name="John U."/>
            <person name="Richards T."/>
            <person name="Worden A.Z."/>
            <person name="Zhang X."/>
            <person name="Grigoriev I.V."/>
            <person name="Allen A.E."/>
            <person name="Bidle K."/>
            <person name="Borodovsky M."/>
            <person name="Bowler C."/>
            <person name="Brownlee C."/>
            <person name="Cock J.M."/>
            <person name="Elias M."/>
            <person name="Gladyshev V.N."/>
            <person name="Groth M."/>
            <person name="Guda C."/>
            <person name="Hadaegh A."/>
            <person name="Iglesias-Rodriguez M.D."/>
            <person name="Jenkins J."/>
            <person name="Jones B.M."/>
            <person name="Lawson T."/>
            <person name="Leese F."/>
            <person name="Lindquist E."/>
            <person name="Lobanov A."/>
            <person name="Lomsadze A."/>
            <person name="Malik S.B."/>
            <person name="Marsh M.E."/>
            <person name="Mackinder L."/>
            <person name="Mock T."/>
            <person name="Mueller-Roeber B."/>
            <person name="Pagarete A."/>
            <person name="Parker M."/>
            <person name="Probert I."/>
            <person name="Quesneville H."/>
            <person name="Raines C."/>
            <person name="Rensing S.A."/>
            <person name="Riano-Pachon D.M."/>
            <person name="Richier S."/>
            <person name="Rokitta S."/>
            <person name="Shiraiwa Y."/>
            <person name="Soanes D.M."/>
            <person name="van der Giezen M."/>
            <person name="Wahlund T.M."/>
            <person name="Williams B."/>
            <person name="Wilson W."/>
            <person name="Wolfe G."/>
            <person name="Wurch L.L."/>
        </authorList>
    </citation>
    <scope>NUCLEOTIDE SEQUENCE</scope>
</reference>
<dbReference type="AlphaFoldDB" id="A0A0D3K3H1"/>